<dbReference type="Gene3D" id="3.10.620.30">
    <property type="match status" value="1"/>
</dbReference>
<feature type="transmembrane region" description="Helical" evidence="1">
    <location>
        <begin position="808"/>
        <end position="828"/>
    </location>
</feature>
<feature type="signal peptide" evidence="2">
    <location>
        <begin position="1"/>
        <end position="28"/>
    </location>
</feature>
<evidence type="ECO:0000259" key="3">
    <source>
        <dbReference type="Pfam" id="PF12969"/>
    </source>
</evidence>
<dbReference type="InterPro" id="IPR038765">
    <property type="entry name" value="Papain-like_cys_pep_sf"/>
</dbReference>
<gene>
    <name evidence="4" type="ORF">EOD41_18310</name>
</gene>
<feature type="transmembrane region" description="Helical" evidence="1">
    <location>
        <begin position="783"/>
        <end position="802"/>
    </location>
</feature>
<keyword evidence="5" id="KW-1185">Reference proteome</keyword>
<protein>
    <submittedName>
        <fullName evidence="4">DUF3857 domain-containing protein</fullName>
    </submittedName>
</protein>
<proteinExistence type="predicted"/>
<dbReference type="Pfam" id="PF12969">
    <property type="entry name" value="DUF3857"/>
    <property type="match status" value="1"/>
</dbReference>
<name>A0A437MK70_9SPHI</name>
<keyword evidence="1" id="KW-0472">Membrane</keyword>
<evidence type="ECO:0000313" key="5">
    <source>
        <dbReference type="Proteomes" id="UP000282759"/>
    </source>
</evidence>
<dbReference type="Pfam" id="PF10754">
    <property type="entry name" value="DUF2569"/>
    <property type="match status" value="1"/>
</dbReference>
<dbReference type="Proteomes" id="UP000282759">
    <property type="component" value="Unassembled WGS sequence"/>
</dbReference>
<feature type="transmembrane region" description="Helical" evidence="1">
    <location>
        <begin position="702"/>
        <end position="722"/>
    </location>
</feature>
<dbReference type="RefSeq" id="WP_127707661.1">
    <property type="nucleotide sequence ID" value="NZ_SACK01000010.1"/>
</dbReference>
<evidence type="ECO:0000313" key="4">
    <source>
        <dbReference type="EMBL" id="RVT98041.1"/>
    </source>
</evidence>
<evidence type="ECO:0000256" key="2">
    <source>
        <dbReference type="SAM" id="SignalP"/>
    </source>
</evidence>
<accession>A0A437MK70</accession>
<keyword evidence="1" id="KW-1133">Transmembrane helix</keyword>
<keyword evidence="1" id="KW-0812">Transmembrane</keyword>
<organism evidence="4 5">
    <name type="scientific">Mucilaginibacter limnophilus</name>
    <dbReference type="NCBI Taxonomy" id="1932778"/>
    <lineage>
        <taxon>Bacteria</taxon>
        <taxon>Pseudomonadati</taxon>
        <taxon>Bacteroidota</taxon>
        <taxon>Sphingobacteriia</taxon>
        <taxon>Sphingobacteriales</taxon>
        <taxon>Sphingobacteriaceae</taxon>
        <taxon>Mucilaginibacter</taxon>
    </lineage>
</organism>
<evidence type="ECO:0000256" key="1">
    <source>
        <dbReference type="SAM" id="Phobius"/>
    </source>
</evidence>
<feature type="domain" description="DUF3857" evidence="3">
    <location>
        <begin position="75"/>
        <end position="233"/>
    </location>
</feature>
<dbReference type="InterPro" id="IPR019690">
    <property type="entry name" value="DUF2569"/>
</dbReference>
<dbReference type="Gene3D" id="2.60.40.3140">
    <property type="match status" value="1"/>
</dbReference>
<feature type="transmembrane region" description="Helical" evidence="1">
    <location>
        <begin position="752"/>
        <end position="771"/>
    </location>
</feature>
<feature type="chain" id="PRO_5019115184" evidence="2">
    <location>
        <begin position="29"/>
        <end position="867"/>
    </location>
</feature>
<dbReference type="SUPFAM" id="SSF54001">
    <property type="entry name" value="Cysteine proteinases"/>
    <property type="match status" value="1"/>
</dbReference>
<keyword evidence="2" id="KW-0732">Signal</keyword>
<dbReference type="OrthoDB" id="98874at2"/>
<feature type="transmembrane region" description="Helical" evidence="1">
    <location>
        <begin position="660"/>
        <end position="681"/>
    </location>
</feature>
<dbReference type="EMBL" id="SACK01000010">
    <property type="protein sequence ID" value="RVT98041.1"/>
    <property type="molecule type" value="Genomic_DNA"/>
</dbReference>
<dbReference type="AlphaFoldDB" id="A0A437MK70"/>
<sequence length="867" mass="99129">MRKYLNPILSCKNWLLFISIFVFAPAFAEPAIHVSPKPSWVLPCNPYNKKPSLRTIQNGYFFALVEEQIHVENKASYNHVIREIISEAGIQNGSQISIEFEPSFERIDFHEITVWRNGKPLNRLKHSAFKVLANENELLSFIYKGSYSALYVLDDIRKGDRIEYSYTITGANPIFNNKFSRFIYLQGYQTIAHEFISLIYSDKRPLRLKYFNTTTKPVQTDKNGLKVYTWESFMVPGGKDAESQPGWFNNFAYVQATDYSSWNEVAEWALKINPVSTKFKGELQQEVSKLKADAGNDKEKYFRNAVTIVQDEVRYMGIEIGEYSHRANDPSKVFAQRYGDCKDKSLLLVSLLKAGGIDASMALINTVQKDRVQNFLPAHNIFNHAVVVANINGKTIWVDPTISYQRGKGTDIYFPEYKKGLVLKPGTIGLTVIQPSKKGTLKCIETYTITAENRPVELSVTSIYKSNRADYIREQLASTGMAETEKNYLDYYSKLYPKIESADSVTVTDDVENNIITVNEHYRIEDFLKEDSSTHKYSASFFANYINEQLPSISPKTNTPVGVNYPFNIDYNIRIILNGGWSVEEEKKEIKRADYEFASRTETSGDTLNLNYYFAYLSDHVPVNKLDEFRKDIKKLNDKLLAYSFVYTPDGVPVSAEANIWMIVGALLFMLILAVIALKIYTRETPGIILEWGMHFTPIGGWLILIALGLILTPVITVYHLLNEDYFKLSTWNNYAATAYDARYKVTLVYEVLANVLIFSYSIFCLVMLLTRRDILPSYIKGYFIVVVVINLADYIFISGLHNDAISSTALTALIKSIIIGSIWLLYFTRSVRVKETFIIPYPLTNYRYENPETDTAQNESEEATMN</sequence>
<reference evidence="4 5" key="1">
    <citation type="submission" date="2019-01" db="EMBL/GenBank/DDBJ databases">
        <authorList>
            <person name="Chen W.-M."/>
        </authorList>
    </citation>
    <scope>NUCLEOTIDE SEQUENCE [LARGE SCALE GENOMIC DNA]</scope>
    <source>
        <strain evidence="4 5">YBJ-36</strain>
    </source>
</reference>
<comment type="caution">
    <text evidence="4">The sequence shown here is derived from an EMBL/GenBank/DDBJ whole genome shotgun (WGS) entry which is preliminary data.</text>
</comment>
<dbReference type="InterPro" id="IPR024618">
    <property type="entry name" value="DUF3857"/>
</dbReference>